<protein>
    <submittedName>
        <fullName evidence="1">Uncharacterized protein</fullName>
    </submittedName>
</protein>
<sequence length="63" mass="7655">MNTKIQIDHESYQRKCKLMTNEELRYTIKDARLAIKAMPNNPKAEYYQDEVHYCAMELRRRGF</sequence>
<evidence type="ECO:0000313" key="1">
    <source>
        <dbReference type="EMBL" id="QJA91632.1"/>
    </source>
</evidence>
<dbReference type="AlphaFoldDB" id="A0A6M3LDF1"/>
<proteinExistence type="predicted"/>
<name>A0A6M3LDF1_9ZZZZ</name>
<accession>A0A6M3LDF1</accession>
<reference evidence="1" key="1">
    <citation type="submission" date="2020-03" db="EMBL/GenBank/DDBJ databases">
        <title>The deep terrestrial virosphere.</title>
        <authorList>
            <person name="Holmfeldt K."/>
            <person name="Nilsson E."/>
            <person name="Simone D."/>
            <person name="Lopez-Fernandez M."/>
            <person name="Wu X."/>
            <person name="de Brujin I."/>
            <person name="Lundin D."/>
            <person name="Andersson A."/>
            <person name="Bertilsson S."/>
            <person name="Dopson M."/>
        </authorList>
    </citation>
    <scope>NUCLEOTIDE SEQUENCE</scope>
    <source>
        <strain evidence="1">MM415B03310</strain>
    </source>
</reference>
<organism evidence="1">
    <name type="scientific">viral metagenome</name>
    <dbReference type="NCBI Taxonomy" id="1070528"/>
    <lineage>
        <taxon>unclassified sequences</taxon>
        <taxon>metagenomes</taxon>
        <taxon>organismal metagenomes</taxon>
    </lineage>
</organism>
<gene>
    <name evidence="1" type="ORF">MM415B03310_0002</name>
</gene>
<dbReference type="EMBL" id="MT143002">
    <property type="protein sequence ID" value="QJA91632.1"/>
    <property type="molecule type" value="Genomic_DNA"/>
</dbReference>